<organism evidence="2 3">
    <name type="scientific">Olsenella profusa F0195</name>
    <dbReference type="NCBI Taxonomy" id="1125712"/>
    <lineage>
        <taxon>Bacteria</taxon>
        <taxon>Bacillati</taxon>
        <taxon>Actinomycetota</taxon>
        <taxon>Coriobacteriia</taxon>
        <taxon>Coriobacteriales</taxon>
        <taxon>Atopobiaceae</taxon>
        <taxon>Olsenella</taxon>
    </lineage>
</organism>
<accession>U2SYV9</accession>
<keyword evidence="3" id="KW-1185">Reference proteome</keyword>
<keyword evidence="1" id="KW-0472">Membrane</keyword>
<reference evidence="2 3" key="1">
    <citation type="submission" date="2013-08" db="EMBL/GenBank/DDBJ databases">
        <authorList>
            <person name="Durkin A.S."/>
            <person name="Haft D.R."/>
            <person name="McCorrison J."/>
            <person name="Torralba M."/>
            <person name="Gillis M."/>
            <person name="Haft D.H."/>
            <person name="Methe B."/>
            <person name="Sutton G."/>
            <person name="Nelson K.E."/>
        </authorList>
    </citation>
    <scope>NUCLEOTIDE SEQUENCE [LARGE SCALE GENOMIC DNA]</scope>
    <source>
        <strain evidence="2 3">F0195</strain>
    </source>
</reference>
<dbReference type="EMBL" id="AWEZ01000073">
    <property type="protein sequence ID" value="ERL06009.1"/>
    <property type="molecule type" value="Genomic_DNA"/>
</dbReference>
<keyword evidence="1" id="KW-0812">Transmembrane</keyword>
<feature type="transmembrane region" description="Helical" evidence="1">
    <location>
        <begin position="71"/>
        <end position="96"/>
    </location>
</feature>
<dbReference type="PATRIC" id="fig|1125712.3.peg.2540"/>
<keyword evidence="1" id="KW-1133">Transmembrane helix</keyword>
<dbReference type="RefSeq" id="WP_021727394.1">
    <property type="nucleotide sequence ID" value="NZ_AWEZ01000073.1"/>
</dbReference>
<evidence type="ECO:0000313" key="2">
    <source>
        <dbReference type="EMBL" id="ERL06009.1"/>
    </source>
</evidence>
<feature type="transmembrane region" description="Helical" evidence="1">
    <location>
        <begin position="168"/>
        <end position="191"/>
    </location>
</feature>
<comment type="caution">
    <text evidence="2">The sequence shown here is derived from an EMBL/GenBank/DDBJ whole genome shotgun (WGS) entry which is preliminary data.</text>
</comment>
<dbReference type="AlphaFoldDB" id="U2SYV9"/>
<name>U2SYV9_9ACTN</name>
<evidence type="ECO:0000256" key="1">
    <source>
        <dbReference type="SAM" id="Phobius"/>
    </source>
</evidence>
<sequence length="229" mass="25370">MSRQSKRTHRRRLRAMRALERERIMATGDSVEPPSSPLATGHGLRSSASIHSSFHRLVVLLHTARSRFQNVLIAASTLLIAWSFAYLAAGTGAWSLFGYRQSDTLMSLVRLVAFLATAVEGIRAGVDADRLPRVSHGWAFVPLLFTFLDIVLMTVPGSTAVFSLEGGALYLSVLNFALALVYLVLCFRAAAEHPEAAEGFRTSRQRIANAKAERINNPRPSRLPHRHRR</sequence>
<proteinExistence type="predicted"/>
<evidence type="ECO:0000313" key="3">
    <source>
        <dbReference type="Proteomes" id="UP000016638"/>
    </source>
</evidence>
<dbReference type="Proteomes" id="UP000016638">
    <property type="component" value="Unassembled WGS sequence"/>
</dbReference>
<dbReference type="OrthoDB" id="9826034at2"/>
<protein>
    <submittedName>
        <fullName evidence="2">Uncharacterized protein</fullName>
    </submittedName>
</protein>
<feature type="transmembrane region" description="Helical" evidence="1">
    <location>
        <begin position="138"/>
        <end position="162"/>
    </location>
</feature>
<feature type="transmembrane region" description="Helical" evidence="1">
    <location>
        <begin position="108"/>
        <end position="126"/>
    </location>
</feature>
<gene>
    <name evidence="2" type="ORF">HMPREF1316_0873</name>
</gene>